<organism evidence="2 3">
    <name type="scientific">Methylobacterium brachythecii</name>
    <dbReference type="NCBI Taxonomy" id="1176177"/>
    <lineage>
        <taxon>Bacteria</taxon>
        <taxon>Pseudomonadati</taxon>
        <taxon>Pseudomonadota</taxon>
        <taxon>Alphaproteobacteria</taxon>
        <taxon>Hyphomicrobiales</taxon>
        <taxon>Methylobacteriaceae</taxon>
        <taxon>Methylobacterium</taxon>
    </lineage>
</organism>
<evidence type="ECO:0000313" key="2">
    <source>
        <dbReference type="EMBL" id="GLS42912.1"/>
    </source>
</evidence>
<dbReference type="Proteomes" id="UP001156881">
    <property type="component" value="Unassembled WGS sequence"/>
</dbReference>
<name>A0ABQ6CXT8_9HYPH</name>
<dbReference type="EMBL" id="BSPG01000003">
    <property type="protein sequence ID" value="GLS42912.1"/>
    <property type="molecule type" value="Genomic_DNA"/>
</dbReference>
<reference evidence="3" key="1">
    <citation type="journal article" date="2019" name="Int. J. Syst. Evol. Microbiol.">
        <title>The Global Catalogue of Microorganisms (GCM) 10K type strain sequencing project: providing services to taxonomists for standard genome sequencing and annotation.</title>
        <authorList>
            <consortium name="The Broad Institute Genomics Platform"/>
            <consortium name="The Broad Institute Genome Sequencing Center for Infectious Disease"/>
            <person name="Wu L."/>
            <person name="Ma J."/>
        </authorList>
    </citation>
    <scope>NUCLEOTIDE SEQUENCE [LARGE SCALE GENOMIC DNA]</scope>
    <source>
        <strain evidence="3">NBRC 107710</strain>
    </source>
</reference>
<gene>
    <name evidence="2" type="ORF">GCM10007884_08970</name>
</gene>
<comment type="caution">
    <text evidence="2">The sequence shown here is derived from an EMBL/GenBank/DDBJ whole genome shotgun (WGS) entry which is preliminary data.</text>
</comment>
<feature type="compositionally biased region" description="Basic residues" evidence="1">
    <location>
        <begin position="84"/>
        <end position="93"/>
    </location>
</feature>
<accession>A0ABQ6CXT8</accession>
<evidence type="ECO:0000256" key="1">
    <source>
        <dbReference type="SAM" id="MobiDB-lite"/>
    </source>
</evidence>
<feature type="region of interest" description="Disordered" evidence="1">
    <location>
        <begin position="83"/>
        <end position="110"/>
    </location>
</feature>
<evidence type="ECO:0000313" key="3">
    <source>
        <dbReference type="Proteomes" id="UP001156881"/>
    </source>
</evidence>
<proteinExistence type="predicted"/>
<sequence>MVCRPTIPGGPEGTGKDLMRALHFGLFLLGISATAPALAQGFPGSTFGRNAPGVPANPFASNYPSEPPPARIRRERVYGSGIHGRGRYARRARTAPLRPPADIPQAGSAR</sequence>
<keyword evidence="3" id="KW-1185">Reference proteome</keyword>
<protein>
    <submittedName>
        <fullName evidence="2">Uncharacterized protein</fullName>
    </submittedName>
</protein>